<dbReference type="Gene3D" id="2.180.10.10">
    <property type="entry name" value="RHS repeat-associated core"/>
    <property type="match status" value="1"/>
</dbReference>
<gene>
    <name evidence="3" type="ORF">FEN17_08255</name>
</gene>
<dbReference type="RefSeq" id="WP_138364791.1">
    <property type="nucleotide sequence ID" value="NZ_VCEJ01000002.1"/>
</dbReference>
<keyword evidence="1" id="KW-0732">Signal</keyword>
<evidence type="ECO:0000259" key="2">
    <source>
        <dbReference type="Pfam" id="PF20041"/>
    </source>
</evidence>
<organism evidence="3 4">
    <name type="scientific">Dyadobacter luticola</name>
    <dbReference type="NCBI Taxonomy" id="1979387"/>
    <lineage>
        <taxon>Bacteria</taxon>
        <taxon>Pseudomonadati</taxon>
        <taxon>Bacteroidota</taxon>
        <taxon>Cytophagia</taxon>
        <taxon>Cytophagales</taxon>
        <taxon>Spirosomataceae</taxon>
        <taxon>Dyadobacter</taxon>
    </lineage>
</organism>
<dbReference type="PANTHER" id="PTHR32305:SF15">
    <property type="entry name" value="PROTEIN RHSA-RELATED"/>
    <property type="match status" value="1"/>
</dbReference>
<reference evidence="3 4" key="1">
    <citation type="submission" date="2019-05" db="EMBL/GenBank/DDBJ databases">
        <authorList>
            <person name="Qu J.-H."/>
        </authorList>
    </citation>
    <scope>NUCLEOTIDE SEQUENCE [LARGE SCALE GENOMIC DNA]</scope>
    <source>
        <strain evidence="3 4">T17</strain>
    </source>
</reference>
<feature type="domain" description="DUF6443" evidence="2">
    <location>
        <begin position="38"/>
        <end position="155"/>
    </location>
</feature>
<dbReference type="NCBIfam" id="TIGR03696">
    <property type="entry name" value="Rhs_assc_core"/>
    <property type="match status" value="1"/>
</dbReference>
<dbReference type="InterPro" id="IPR022385">
    <property type="entry name" value="Rhs_assc_core"/>
</dbReference>
<dbReference type="Pfam" id="PF20041">
    <property type="entry name" value="DUF6443"/>
    <property type="match status" value="1"/>
</dbReference>
<dbReference type="AlphaFoldDB" id="A0A5R9L4T1"/>
<dbReference type="EMBL" id="VCEJ01000002">
    <property type="protein sequence ID" value="TLV03582.1"/>
    <property type="molecule type" value="Genomic_DNA"/>
</dbReference>
<dbReference type="OrthoDB" id="976756at2"/>
<feature type="chain" id="PRO_5024295095" description="DUF6443 domain-containing protein" evidence="1">
    <location>
        <begin position="22"/>
        <end position="1086"/>
    </location>
</feature>
<name>A0A5R9L4T1_9BACT</name>
<dbReference type="InterPro" id="IPR050708">
    <property type="entry name" value="T6SS_VgrG/RHS"/>
</dbReference>
<comment type="caution">
    <text evidence="3">The sequence shown here is derived from an EMBL/GenBank/DDBJ whole genome shotgun (WGS) entry which is preliminary data.</text>
</comment>
<evidence type="ECO:0000313" key="3">
    <source>
        <dbReference type="EMBL" id="TLV03582.1"/>
    </source>
</evidence>
<dbReference type="PANTHER" id="PTHR32305">
    <property type="match status" value="1"/>
</dbReference>
<dbReference type="Proteomes" id="UP000306402">
    <property type="component" value="Unassembled WGS sequence"/>
</dbReference>
<dbReference type="InterPro" id="IPR045619">
    <property type="entry name" value="DUF6443"/>
</dbReference>
<evidence type="ECO:0000313" key="4">
    <source>
        <dbReference type="Proteomes" id="UP000306402"/>
    </source>
</evidence>
<keyword evidence="4" id="KW-1185">Reference proteome</keyword>
<feature type="signal peptide" evidence="1">
    <location>
        <begin position="1"/>
        <end position="21"/>
    </location>
</feature>
<protein>
    <recommendedName>
        <fullName evidence="2">DUF6443 domain-containing protein</fullName>
    </recommendedName>
</protein>
<proteinExistence type="predicted"/>
<evidence type="ECO:0000256" key="1">
    <source>
        <dbReference type="SAM" id="SignalP"/>
    </source>
</evidence>
<sequence>MIISIKNTLLLLALLPLAALGQQTNSRNYIISRTYKQSGADANDISKVVTEVRYLDGLGRPLQNVVIGQNPSGNDIIEPVEFDGAGRQVKSFLRYAAAGNGAFQNNAVANAATWYNANSAGLQASDLARPYLENFFEESPLSRVKGQRQPGAKSAYSVVKYKTNCCNELKRYDYDLTTNTISQPGGYAPGTITFVQTTDEEGKTVSEYTDLTGAMVCRQVTAAAGVVLSTYYVFDDIGLLRAVLQPQYQDQPSLTDYAFTYDYDERGRMVVKRVPGGGVTELVYDQFDRLALSRDANQLARGVWAFTKYDAQNRPVATGEITSALTRNAWAANFAAVNEHHEERSNGVTAGYTLNKTAPTNAAGANLLTIHFYDDYAFTKAGNLGYNASYYPSNNGNVKGQATGSRTRMLLGNGGAGGWLTEVIYYDGEYRSIQTNRELYDLGAGAIERVSTQYKYDLAPAVAEQKTEQMLPANVTHTHLVTYQYDHADRILSVKEKVTSGAQTKEAVTIAQRYNVLGRPQSKWFHSSDGEKFRLRTNYVQNIRGWQTDAKTVYKKDANGPDAAFLGCNLAYANGGSYSNGNISQMQWQNKDEAAFTKGLSFSYDGANRLTSSTGLMGYPDVESGIGYDKNGNIKTLKRSGAATDNLAYTYLGNRLSNVNDASGSDLGVKNGSSSYSYDGNGNMTSDGNRGATIAYNFLNLPKTVTISGKTATYDYDASGEKHKYAADTLTLKYAGNFEYRQVAGANVLDRVALNDGQAVFRKGVLKFEYSLKDHLGNVRIVFDEAGNILQRTDYYPFGLSINRDGAVPKMQNWVNRYNFLAKETQIGSGYIDLSRRFYDQAIGRFLQVDPVIGGQEDQSVYQYGWNDPILRSDPDGACPNCPNNGMSFVENIYWDARDRALSATYTVGTYLESLISNDVSVKKINVKYSESGRQFEIANIEGDKHLAAFIGVLDIASAIPSSNIAGSLLAKIGGAKGAVSEIVGPTIKQISRKLNGAITEPILPPKTIVSKDGVNIVHYTKSGDHGPPHLHVKGGGPETKIGQNGKPLRNNPSLTFEQQSIVSDSKKEIKNAIKKIGAWFNYNQQ</sequence>
<accession>A0A5R9L4T1</accession>